<evidence type="ECO:0000313" key="1">
    <source>
        <dbReference type="EMBL" id="MEQ2424567.1"/>
    </source>
</evidence>
<keyword evidence="2" id="KW-1185">Reference proteome</keyword>
<dbReference type="EMBL" id="JBBMFM010000014">
    <property type="protein sequence ID" value="MEQ2424567.1"/>
    <property type="molecule type" value="Genomic_DNA"/>
</dbReference>
<dbReference type="Proteomes" id="UP001454086">
    <property type="component" value="Unassembled WGS sequence"/>
</dbReference>
<name>A0ABV1D2F0_9FIRM</name>
<reference evidence="1 2" key="1">
    <citation type="submission" date="2024-03" db="EMBL/GenBank/DDBJ databases">
        <title>Human intestinal bacterial collection.</title>
        <authorList>
            <person name="Pauvert C."/>
            <person name="Hitch T.C.A."/>
            <person name="Clavel T."/>
        </authorList>
    </citation>
    <scope>NUCLEOTIDE SEQUENCE [LARGE SCALE GENOMIC DNA]</scope>
    <source>
        <strain evidence="1 2">CLA-SR-H021</strain>
    </source>
</reference>
<evidence type="ECO:0000313" key="2">
    <source>
        <dbReference type="Proteomes" id="UP001454086"/>
    </source>
</evidence>
<organism evidence="1 2">
    <name type="scientific">Enterocloster hominis</name>
    <name type="common">ex Hitch et al. 2024</name>
    <dbReference type="NCBI Taxonomy" id="1917870"/>
    <lineage>
        <taxon>Bacteria</taxon>
        <taxon>Bacillati</taxon>
        <taxon>Bacillota</taxon>
        <taxon>Clostridia</taxon>
        <taxon>Lachnospirales</taxon>
        <taxon>Lachnospiraceae</taxon>
        <taxon>Enterocloster</taxon>
    </lineage>
</organism>
<gene>
    <name evidence="1" type="ORF">WMQ36_06240</name>
</gene>
<accession>A0ABV1D2F0</accession>
<dbReference type="RefSeq" id="WP_025483210.1">
    <property type="nucleotide sequence ID" value="NZ_JAJFDX010000007.1"/>
</dbReference>
<protein>
    <submittedName>
        <fullName evidence="1">Uncharacterized protein</fullName>
    </submittedName>
</protein>
<comment type="caution">
    <text evidence="1">The sequence shown here is derived from an EMBL/GenBank/DDBJ whole genome shotgun (WGS) entry which is preliminary data.</text>
</comment>
<sequence length="60" mass="6951">MWESYVIYQSIKAAEDMFAAMKLFPDSADENWEKFISNEKAKVNLDVALIMMAIEKGPYQ</sequence>
<proteinExistence type="predicted"/>